<sequence>MAGSDLSKRELLPQGARSLATICVTGIETEKGKNQADRQTDRKTRRQAKCVVSWDLVHTMALFNNLHRKTCNCKHSQYRKRTLDSRISRGVFYSSECSTPSVISRFLHAVEAAVRCASVVEMGNTLDQ</sequence>
<name>A0AAE1DBV0_9GAST</name>
<dbReference type="AlphaFoldDB" id="A0AAE1DBV0"/>
<dbReference type="EMBL" id="JAWDGP010004362">
    <property type="protein sequence ID" value="KAK3764969.1"/>
    <property type="molecule type" value="Genomic_DNA"/>
</dbReference>
<protein>
    <submittedName>
        <fullName evidence="1">Uncharacterized protein</fullName>
    </submittedName>
</protein>
<evidence type="ECO:0000313" key="1">
    <source>
        <dbReference type="EMBL" id="KAK3764969.1"/>
    </source>
</evidence>
<comment type="caution">
    <text evidence="1">The sequence shown here is derived from an EMBL/GenBank/DDBJ whole genome shotgun (WGS) entry which is preliminary data.</text>
</comment>
<dbReference type="Proteomes" id="UP001283361">
    <property type="component" value="Unassembled WGS sequence"/>
</dbReference>
<accession>A0AAE1DBV0</accession>
<reference evidence="1" key="1">
    <citation type="journal article" date="2023" name="G3 (Bethesda)">
        <title>A reference genome for the long-term kleptoplast-retaining sea slug Elysia crispata morphotype clarki.</title>
        <authorList>
            <person name="Eastman K.E."/>
            <person name="Pendleton A.L."/>
            <person name="Shaikh M.A."/>
            <person name="Suttiyut T."/>
            <person name="Ogas R."/>
            <person name="Tomko P."/>
            <person name="Gavelis G."/>
            <person name="Widhalm J.R."/>
            <person name="Wisecaver J.H."/>
        </authorList>
    </citation>
    <scope>NUCLEOTIDE SEQUENCE</scope>
    <source>
        <strain evidence="1">ECLA1</strain>
    </source>
</reference>
<gene>
    <name evidence="1" type="ORF">RRG08_011056</name>
</gene>
<organism evidence="1 2">
    <name type="scientific">Elysia crispata</name>
    <name type="common">lettuce slug</name>
    <dbReference type="NCBI Taxonomy" id="231223"/>
    <lineage>
        <taxon>Eukaryota</taxon>
        <taxon>Metazoa</taxon>
        <taxon>Spiralia</taxon>
        <taxon>Lophotrochozoa</taxon>
        <taxon>Mollusca</taxon>
        <taxon>Gastropoda</taxon>
        <taxon>Heterobranchia</taxon>
        <taxon>Euthyneura</taxon>
        <taxon>Panpulmonata</taxon>
        <taxon>Sacoglossa</taxon>
        <taxon>Placobranchoidea</taxon>
        <taxon>Plakobranchidae</taxon>
        <taxon>Elysia</taxon>
    </lineage>
</organism>
<keyword evidence="2" id="KW-1185">Reference proteome</keyword>
<evidence type="ECO:0000313" key="2">
    <source>
        <dbReference type="Proteomes" id="UP001283361"/>
    </source>
</evidence>
<proteinExistence type="predicted"/>